<gene>
    <name evidence="9" type="ORF">CYJ10_26220</name>
</gene>
<feature type="transmembrane region" description="Helical" evidence="6">
    <location>
        <begin position="20"/>
        <end position="39"/>
    </location>
</feature>
<keyword evidence="2" id="KW-1003">Cell membrane</keyword>
<feature type="domain" description="MacB-like periplasmic core" evidence="8">
    <location>
        <begin position="19"/>
        <end position="226"/>
    </location>
</feature>
<dbReference type="InterPro" id="IPR050250">
    <property type="entry name" value="Macrolide_Exporter_MacB"/>
</dbReference>
<dbReference type="InterPro" id="IPR025857">
    <property type="entry name" value="MacB_PCD"/>
</dbReference>
<dbReference type="Pfam" id="PF12704">
    <property type="entry name" value="MacB_PCD"/>
    <property type="match status" value="1"/>
</dbReference>
<comment type="subcellular location">
    <subcellularLocation>
        <location evidence="1">Cell membrane</location>
        <topology evidence="1">Multi-pass membrane protein</topology>
    </subcellularLocation>
</comment>
<dbReference type="GO" id="GO:0005886">
    <property type="term" value="C:plasma membrane"/>
    <property type="evidence" value="ECO:0007669"/>
    <property type="project" value="UniProtKB-SubCell"/>
</dbReference>
<feature type="transmembrane region" description="Helical" evidence="6">
    <location>
        <begin position="301"/>
        <end position="326"/>
    </location>
</feature>
<evidence type="ECO:0000313" key="10">
    <source>
        <dbReference type="Proteomes" id="UP000234341"/>
    </source>
</evidence>
<feature type="transmembrane region" description="Helical" evidence="6">
    <location>
        <begin position="252"/>
        <end position="281"/>
    </location>
</feature>
<evidence type="ECO:0000256" key="6">
    <source>
        <dbReference type="SAM" id="Phobius"/>
    </source>
</evidence>
<dbReference type="AlphaFoldDB" id="A0A2N5C606"/>
<dbReference type="PANTHER" id="PTHR30572:SF15">
    <property type="entry name" value="ABC TRANSPORTER PERMEASE"/>
    <property type="match status" value="1"/>
</dbReference>
<keyword evidence="4 6" id="KW-1133">Transmembrane helix</keyword>
<dbReference type="InterPro" id="IPR003838">
    <property type="entry name" value="ABC3_permease_C"/>
</dbReference>
<evidence type="ECO:0000313" key="9">
    <source>
        <dbReference type="EMBL" id="PLP97652.1"/>
    </source>
</evidence>
<dbReference type="GO" id="GO:0022857">
    <property type="term" value="F:transmembrane transporter activity"/>
    <property type="evidence" value="ECO:0007669"/>
    <property type="project" value="TreeGrafter"/>
</dbReference>
<feature type="domain" description="ABC3 transporter permease C-terminal" evidence="7">
    <location>
        <begin position="261"/>
        <end position="381"/>
    </location>
</feature>
<dbReference type="PANTHER" id="PTHR30572">
    <property type="entry name" value="MEMBRANE COMPONENT OF TRANSPORTER-RELATED"/>
    <property type="match status" value="1"/>
</dbReference>
<dbReference type="OrthoDB" id="241967at2"/>
<evidence type="ECO:0000256" key="1">
    <source>
        <dbReference type="ARBA" id="ARBA00004651"/>
    </source>
</evidence>
<evidence type="ECO:0000256" key="2">
    <source>
        <dbReference type="ARBA" id="ARBA00022475"/>
    </source>
</evidence>
<protein>
    <submittedName>
        <fullName evidence="9">Multidrug ABC transporter permease</fullName>
    </submittedName>
</protein>
<comment type="caution">
    <text evidence="9">The sequence shown here is derived from an EMBL/GenBank/DDBJ whole genome shotgun (WGS) entry which is preliminary data.</text>
</comment>
<dbReference type="EMBL" id="PJRP01000016">
    <property type="protein sequence ID" value="PLP97652.1"/>
    <property type="molecule type" value="Genomic_DNA"/>
</dbReference>
<dbReference type="Proteomes" id="UP000234341">
    <property type="component" value="Unassembled WGS sequence"/>
</dbReference>
<dbReference type="STRING" id="82633.GCA_000974605_04896"/>
<evidence type="ECO:0000259" key="7">
    <source>
        <dbReference type="Pfam" id="PF02687"/>
    </source>
</evidence>
<keyword evidence="5 6" id="KW-0472">Membrane</keyword>
<evidence type="ECO:0000256" key="3">
    <source>
        <dbReference type="ARBA" id="ARBA00022692"/>
    </source>
</evidence>
<name>A0A2N5C606_9BURK</name>
<organism evidence="9 10">
    <name type="scientific">Cupriavidus pauculus</name>
    <dbReference type="NCBI Taxonomy" id="82633"/>
    <lineage>
        <taxon>Bacteria</taxon>
        <taxon>Pseudomonadati</taxon>
        <taxon>Pseudomonadota</taxon>
        <taxon>Betaproteobacteria</taxon>
        <taxon>Burkholderiales</taxon>
        <taxon>Burkholderiaceae</taxon>
        <taxon>Cupriavidus</taxon>
    </lineage>
</organism>
<sequence>MVIPLHYIARNVWARRLTTALTAGGLALVVFVFATMLMLDAGLKKTLVTTGERDNVVVIRKGAETEIQSGITRDQAAALEMYPSIAMTPEGRPMASREAVVLISLTKTGYTTPSNVVIRGVSPLGVPLRPQVRLTEGRVFKPGSSEIIVGSSIANGYGNVRIGDHLRFAQRDWTVVGHFDAGGSGFDSEIWGDVDQLMQSFRRTSYSSMVLRLANTDAFDKFRADIDVDPRLANEAKREQQFYSDQSKALSAFINILGLTLTTIFSVAAMIGAMITMYASVANRVGEIGTLRALGFQRTNVLMAFLIEAVLLGLVGGIAGLLCASLMQFASFSTTNFQTFADLSFRFVLTPAIIVKTLLFSMAMGLIGGFLPALRASRLNIVDALRAR</sequence>
<proteinExistence type="predicted"/>
<reference evidence="9 10" key="1">
    <citation type="submission" date="2017-12" db="EMBL/GenBank/DDBJ databases">
        <title>Genome sequence of the active heterotrophic nitrifier-denitrifier, Cupriavidus pauculus UM1.</title>
        <authorList>
            <person name="Putonti C."/>
            <person name="Castignetti D."/>
        </authorList>
    </citation>
    <scope>NUCLEOTIDE SEQUENCE [LARGE SCALE GENOMIC DNA]</scope>
    <source>
        <strain evidence="9 10">UM1</strain>
    </source>
</reference>
<feature type="transmembrane region" description="Helical" evidence="6">
    <location>
        <begin position="347"/>
        <end position="371"/>
    </location>
</feature>
<dbReference type="Pfam" id="PF02687">
    <property type="entry name" value="FtsX"/>
    <property type="match status" value="1"/>
</dbReference>
<dbReference type="RefSeq" id="WP_101684366.1">
    <property type="nucleotide sequence ID" value="NZ_PJRP01000016.1"/>
</dbReference>
<keyword evidence="3 6" id="KW-0812">Transmembrane</keyword>
<evidence type="ECO:0000256" key="4">
    <source>
        <dbReference type="ARBA" id="ARBA00022989"/>
    </source>
</evidence>
<evidence type="ECO:0000259" key="8">
    <source>
        <dbReference type="Pfam" id="PF12704"/>
    </source>
</evidence>
<evidence type="ECO:0000256" key="5">
    <source>
        <dbReference type="ARBA" id="ARBA00023136"/>
    </source>
</evidence>
<accession>A0A2N5C606</accession>